<feature type="region of interest" description="Disordered" evidence="1">
    <location>
        <begin position="337"/>
        <end position="365"/>
    </location>
</feature>
<dbReference type="InterPro" id="IPR000594">
    <property type="entry name" value="ThiF_NAD_FAD-bd"/>
</dbReference>
<dbReference type="PANTHER" id="PTHR43267:SF3">
    <property type="entry name" value="THIF PROTEIN"/>
    <property type="match status" value="1"/>
</dbReference>
<protein>
    <recommendedName>
        <fullName evidence="2">THIF-type NAD/FAD binding fold domain-containing protein</fullName>
    </recommendedName>
</protein>
<evidence type="ECO:0000313" key="4">
    <source>
        <dbReference type="Proteomes" id="UP000608662"/>
    </source>
</evidence>
<name>A0A847U6V4_9EURY</name>
<dbReference type="Gene3D" id="3.40.50.720">
    <property type="entry name" value="NAD(P)-binding Rossmann-like Domain"/>
    <property type="match status" value="1"/>
</dbReference>
<evidence type="ECO:0000259" key="2">
    <source>
        <dbReference type="Pfam" id="PF00899"/>
    </source>
</evidence>
<dbReference type="Proteomes" id="UP000608662">
    <property type="component" value="Unassembled WGS sequence"/>
</dbReference>
<proteinExistence type="predicted"/>
<dbReference type="SUPFAM" id="SSF69572">
    <property type="entry name" value="Activating enzymes of the ubiquitin-like proteins"/>
    <property type="match status" value="1"/>
</dbReference>
<dbReference type="Pfam" id="PF00899">
    <property type="entry name" value="ThiF"/>
    <property type="match status" value="1"/>
</dbReference>
<dbReference type="PANTHER" id="PTHR43267">
    <property type="entry name" value="TRNA THREONYLCARBAMOYLADENOSINE DEHYDRATASE"/>
    <property type="match status" value="1"/>
</dbReference>
<dbReference type="RefSeq" id="WP_170092370.1">
    <property type="nucleotide sequence ID" value="NZ_WOYG01000001.1"/>
</dbReference>
<dbReference type="GO" id="GO:0061503">
    <property type="term" value="F:tRNA threonylcarbamoyladenosine dehydratase"/>
    <property type="evidence" value="ECO:0007669"/>
    <property type="project" value="TreeGrafter"/>
</dbReference>
<dbReference type="AlphaFoldDB" id="A0A847U6V4"/>
<dbReference type="GO" id="GO:0008641">
    <property type="term" value="F:ubiquitin-like modifier activating enzyme activity"/>
    <property type="evidence" value="ECO:0007669"/>
    <property type="project" value="InterPro"/>
</dbReference>
<dbReference type="GO" id="GO:0061504">
    <property type="term" value="P:cyclic threonylcarbamoyladenosine biosynthetic process"/>
    <property type="evidence" value="ECO:0007669"/>
    <property type="project" value="TreeGrafter"/>
</dbReference>
<accession>A0A847U6V4</accession>
<dbReference type="InterPro" id="IPR035985">
    <property type="entry name" value="Ubiquitin-activating_enz"/>
</dbReference>
<feature type="compositionally biased region" description="Basic and acidic residues" evidence="1">
    <location>
        <begin position="337"/>
        <end position="354"/>
    </location>
</feature>
<feature type="domain" description="THIF-type NAD/FAD binding fold" evidence="2">
    <location>
        <begin position="176"/>
        <end position="393"/>
    </location>
</feature>
<dbReference type="InterPro" id="IPR045886">
    <property type="entry name" value="ThiF/MoeB/HesA"/>
</dbReference>
<dbReference type="EMBL" id="WOYG01000001">
    <property type="protein sequence ID" value="NLV08336.1"/>
    <property type="molecule type" value="Genomic_DNA"/>
</dbReference>
<dbReference type="OrthoDB" id="7915at2157"/>
<reference evidence="3" key="1">
    <citation type="submission" date="2019-12" db="EMBL/GenBank/DDBJ databases">
        <title>Whole-genome sequence of Halomicrobium mukohataei pws1.</title>
        <authorList>
            <person name="Verma D.K."/>
            <person name="Gopal K."/>
            <person name="Prasad E.S."/>
        </authorList>
    </citation>
    <scope>NUCLEOTIDE SEQUENCE</scope>
    <source>
        <strain evidence="3">Pws1</strain>
    </source>
</reference>
<evidence type="ECO:0000313" key="3">
    <source>
        <dbReference type="EMBL" id="NLV08336.1"/>
    </source>
</evidence>
<sequence>MHLTLPRDIIDAVVNANISDDEPSIGILLGQIRPAESLAQVWGYTDLQPLADEERIVGNLADTVTNDKFEIETADELYRTKFSPPDSPLDPIGILISSEQGQLPRSLCQVDIPVIQLLEDSRRVPIESNPSSVVKVHKSDPQVILYDSENCSEPDAGIEIIHAHRDAQKRIDGLIDIDTLEDSHVTIVGLGTVGSTVAVELAKAGVGSFTLLDFDRLEIHNVTRHICGVDDLGRMKTHAVRDYIRRTNPRATINVESIDITDAPDKVHRIASNSDIVAVCTDSDPSKLIMNRECLRADVPAVYAGVYERAMGGDIIRIRPGETPCYDCILGNMSEEMNRDERVAGDPDYTRSGDDQPGPEPGLSTDAGFISLIQAKYILSTLLSDTQDYQSDFVRDMCFWGNEDEYIFTRPLQSRFATVEYRKGCRTCNGTGTIESNSIPEDGPSIPTEVDEDPRPN</sequence>
<comment type="caution">
    <text evidence="3">The sequence shown here is derived from an EMBL/GenBank/DDBJ whole genome shotgun (WGS) entry which is preliminary data.</text>
</comment>
<gene>
    <name evidence="3" type="ORF">GOC74_00010</name>
</gene>
<organism evidence="3 4">
    <name type="scientific">Halomicrobium mukohataei</name>
    <dbReference type="NCBI Taxonomy" id="57705"/>
    <lineage>
        <taxon>Archaea</taxon>
        <taxon>Methanobacteriati</taxon>
        <taxon>Methanobacteriota</taxon>
        <taxon>Stenosarchaea group</taxon>
        <taxon>Halobacteria</taxon>
        <taxon>Halobacteriales</taxon>
        <taxon>Haloarculaceae</taxon>
        <taxon>Halomicrobium</taxon>
    </lineage>
</organism>
<evidence type="ECO:0000256" key="1">
    <source>
        <dbReference type="SAM" id="MobiDB-lite"/>
    </source>
</evidence>
<feature type="region of interest" description="Disordered" evidence="1">
    <location>
        <begin position="432"/>
        <end position="457"/>
    </location>
</feature>